<keyword evidence="4 7" id="KW-0812">Transmembrane</keyword>
<gene>
    <name evidence="8" type="ORF">FIC94_02060</name>
</gene>
<keyword evidence="6 7" id="KW-0472">Membrane</keyword>
<evidence type="ECO:0000256" key="5">
    <source>
        <dbReference type="ARBA" id="ARBA00022989"/>
    </source>
</evidence>
<evidence type="ECO:0000256" key="4">
    <source>
        <dbReference type="ARBA" id="ARBA00022692"/>
    </source>
</evidence>
<keyword evidence="3" id="KW-1003">Cell membrane</keyword>
<dbReference type="Pfam" id="PF04632">
    <property type="entry name" value="FUSC"/>
    <property type="match status" value="1"/>
</dbReference>
<feature type="transmembrane region" description="Helical" evidence="7">
    <location>
        <begin position="99"/>
        <end position="119"/>
    </location>
</feature>
<name>A0ABY2YA49_9HYPH</name>
<feature type="transmembrane region" description="Helical" evidence="7">
    <location>
        <begin position="198"/>
        <end position="216"/>
    </location>
</feature>
<evidence type="ECO:0000313" key="9">
    <source>
        <dbReference type="Proteomes" id="UP000312784"/>
    </source>
</evidence>
<protein>
    <submittedName>
        <fullName evidence="8">FUSC family protein</fullName>
    </submittedName>
</protein>
<evidence type="ECO:0000256" key="6">
    <source>
        <dbReference type="ARBA" id="ARBA00023136"/>
    </source>
</evidence>
<evidence type="ECO:0000256" key="2">
    <source>
        <dbReference type="ARBA" id="ARBA00022448"/>
    </source>
</evidence>
<feature type="transmembrane region" description="Helical" evidence="7">
    <location>
        <begin position="563"/>
        <end position="585"/>
    </location>
</feature>
<accession>A0ABY2YA49</accession>
<proteinExistence type="predicted"/>
<dbReference type="PANTHER" id="PTHR30509">
    <property type="entry name" value="P-HYDROXYBENZOIC ACID EFFLUX PUMP SUBUNIT-RELATED"/>
    <property type="match status" value="1"/>
</dbReference>
<dbReference type="PANTHER" id="PTHR30509:SF9">
    <property type="entry name" value="MULTIDRUG RESISTANCE PROTEIN MDTO"/>
    <property type="match status" value="1"/>
</dbReference>
<feature type="transmembrane region" description="Helical" evidence="7">
    <location>
        <begin position="147"/>
        <end position="167"/>
    </location>
</feature>
<dbReference type="InterPro" id="IPR006726">
    <property type="entry name" value="PHBA_efflux_AaeB/fusaric-R"/>
</dbReference>
<comment type="caution">
    <text evidence="8">The sequence shown here is derived from an EMBL/GenBank/DDBJ whole genome shotgun (WGS) entry which is preliminary data.</text>
</comment>
<sequence>MAFFSHASMAGPLKSSYSPRLARSETVTTPIFKTASPNPLNDGTHIVHPRQCEDTVFRSMLDAGAKPLSTSIVARASKDAQYHRQKLLPVIMIIKRNDLIFAVRTTAASLIALYIAFLMNMDDPKWAAMTVWIVAQSSRAMSVSKSIYRLMGTAIGVVVAVLLTAIFIQTPTLFLLVLAGWIGLCTALSTGLRNFRSYGAVLAGYTAAIVAIDSLSDPENVFEIAVSRLIYIALGIVTEAIITWLFSTDNPFEEARAQLGKFMRQTAKLCAEMLGGEAGTGALQTAYRNAIAFDTAIEYKAASSVTVRRSVGYLRQAMVVTLQQASAVRAILEMPSQTTSGDPLLLEAKNAMAQIADGDETVDLEALREKIMRTAEEETSGNTDLTSGRLMFLYRLRSMLGFQEQALAIEAELDTAHPKANRVRLSYHVDHTAAFINGIRAFVALAAASAIWIFTAWPSGPGFVIVVGVVNALFATRPNPVASGTEFLKGSAIAAIVAAIMNFGVLPVIWGFLPFTIVIAPVLICAGLAMRNPSTIAKGSAFAIFFWDLIGPDNFMRPDATSFLNGVLALLLGIGIGTLVFSLLFPPNDYAAQRRMKRAMRDSLKKIGAAPRSISIEAWISQSADRISRLLITETSAASPEAHQDLRGMLAVLNLGSAALELAQFTDHPQPDVRLAVRNMLRTLAVFEPVMLIETTTAGAGQILAASEASSAAEKDRLLHAAALMQAMAMTTEANAAFLR</sequence>
<keyword evidence="9" id="KW-1185">Reference proteome</keyword>
<feature type="transmembrane region" description="Helical" evidence="7">
    <location>
        <begin position="487"/>
        <end position="506"/>
    </location>
</feature>
<reference evidence="8 9" key="1">
    <citation type="submission" date="2019-06" db="EMBL/GenBank/DDBJ databases">
        <title>Ochrobactrum cricket sp.nov., isolated from the insect Teleogryllus occipitalis living in deserted cropland.</title>
        <authorList>
            <person name="Hu M."/>
        </authorList>
    </citation>
    <scope>NUCLEOTIDE SEQUENCE [LARGE SCALE GENOMIC DNA]</scope>
    <source>
        <strain evidence="8 9">LCB8</strain>
    </source>
</reference>
<organism evidence="8 9">
    <name type="scientific">Ochrobactrum teleogrylli</name>
    <dbReference type="NCBI Taxonomy" id="2479765"/>
    <lineage>
        <taxon>Bacteria</taxon>
        <taxon>Pseudomonadati</taxon>
        <taxon>Pseudomonadota</taxon>
        <taxon>Alphaproteobacteria</taxon>
        <taxon>Hyphomicrobiales</taxon>
        <taxon>Brucellaceae</taxon>
        <taxon>Brucella/Ochrobactrum group</taxon>
        <taxon>Ochrobactrum</taxon>
    </lineage>
</organism>
<evidence type="ECO:0000256" key="3">
    <source>
        <dbReference type="ARBA" id="ARBA00022475"/>
    </source>
</evidence>
<comment type="subcellular location">
    <subcellularLocation>
        <location evidence="1">Cell membrane</location>
        <topology evidence="1">Multi-pass membrane protein</topology>
    </subcellularLocation>
</comment>
<feature type="transmembrane region" description="Helical" evidence="7">
    <location>
        <begin position="512"/>
        <end position="530"/>
    </location>
</feature>
<keyword evidence="2" id="KW-0813">Transport</keyword>
<keyword evidence="5 7" id="KW-1133">Transmembrane helix</keyword>
<feature type="transmembrane region" description="Helical" evidence="7">
    <location>
        <begin position="173"/>
        <end position="191"/>
    </location>
</feature>
<evidence type="ECO:0000256" key="1">
    <source>
        <dbReference type="ARBA" id="ARBA00004651"/>
    </source>
</evidence>
<dbReference type="EMBL" id="VEWL01000001">
    <property type="protein sequence ID" value="TNV18421.1"/>
    <property type="molecule type" value="Genomic_DNA"/>
</dbReference>
<evidence type="ECO:0000313" key="8">
    <source>
        <dbReference type="EMBL" id="TNV18421.1"/>
    </source>
</evidence>
<feature type="transmembrane region" description="Helical" evidence="7">
    <location>
        <begin position="459"/>
        <end position="475"/>
    </location>
</feature>
<feature type="transmembrane region" description="Helical" evidence="7">
    <location>
        <begin position="228"/>
        <end position="246"/>
    </location>
</feature>
<evidence type="ECO:0000256" key="7">
    <source>
        <dbReference type="SAM" id="Phobius"/>
    </source>
</evidence>
<dbReference type="Proteomes" id="UP000312784">
    <property type="component" value="Unassembled WGS sequence"/>
</dbReference>